<dbReference type="SUPFAM" id="SSF49785">
    <property type="entry name" value="Galactose-binding domain-like"/>
    <property type="match status" value="1"/>
</dbReference>
<dbReference type="Gene3D" id="3.40.50.1820">
    <property type="entry name" value="alpha/beta hydrolase"/>
    <property type="match status" value="1"/>
</dbReference>
<dbReference type="Pfam" id="PF02129">
    <property type="entry name" value="Peptidase_S15"/>
    <property type="match status" value="1"/>
</dbReference>
<dbReference type="GO" id="GO:0016787">
    <property type="term" value="F:hydrolase activity"/>
    <property type="evidence" value="ECO:0007669"/>
    <property type="project" value="UniProtKB-KW"/>
</dbReference>
<dbReference type="Pfam" id="PF08530">
    <property type="entry name" value="PepX_C"/>
    <property type="match status" value="1"/>
</dbReference>
<evidence type="ECO:0000313" key="6">
    <source>
        <dbReference type="Proteomes" id="UP001218629"/>
    </source>
</evidence>
<feature type="compositionally biased region" description="Low complexity" evidence="2">
    <location>
        <begin position="33"/>
        <end position="56"/>
    </location>
</feature>
<dbReference type="RefSeq" id="WP_275311333.1">
    <property type="nucleotide sequence ID" value="NZ_CP095749.1"/>
</dbReference>
<dbReference type="NCBIfam" id="TIGR00976">
    <property type="entry name" value="CocE_NonD"/>
    <property type="match status" value="1"/>
</dbReference>
<feature type="signal peptide" evidence="3">
    <location>
        <begin position="1"/>
        <end position="37"/>
    </location>
</feature>
<dbReference type="InterPro" id="IPR000383">
    <property type="entry name" value="Xaa-Pro-like_dom"/>
</dbReference>
<dbReference type="EMBL" id="CP095749">
    <property type="protein sequence ID" value="WEB45104.1"/>
    <property type="molecule type" value="Genomic_DNA"/>
</dbReference>
<feature type="region of interest" description="Disordered" evidence="2">
    <location>
        <begin position="33"/>
        <end position="75"/>
    </location>
</feature>
<name>A0ABY8ALS3_9ACTN</name>
<keyword evidence="1 5" id="KW-0378">Hydrolase</keyword>
<evidence type="ECO:0000259" key="4">
    <source>
        <dbReference type="SMART" id="SM00939"/>
    </source>
</evidence>
<keyword evidence="6" id="KW-1185">Reference proteome</keyword>
<dbReference type="PANTHER" id="PTHR43056:SF10">
    <property type="entry name" value="COCE_NOND FAMILY, PUTATIVE (AFU_ORTHOLOGUE AFUA_7G00600)-RELATED"/>
    <property type="match status" value="1"/>
</dbReference>
<sequence>MKRPLPRARRLTAAVTTVLALAVPPLLTHTTASPAHAAAPGPRATDGLAAASTAAGQWPPDTGRGPCEVRRTTDVGATMRDGTVLRADVYRPLTGDKVPVILMRTQYGKADAEVQPSSYQSPQWFASHCYLVVIQDVRGQYASDGDFYEFANEGKDGYDSVEWAARLPGSNGRVGMYGSSYVGATQWLAAAERPPHLKTIVPALTSDDYDDGWTYEGGAFRLNFVIPWAMRKIVPSAAANRRDWATYHQVNRDYQDVNGWLGAAPYNAFRPFHPGDPKVAPYFFDWIKHRTYDDYWRRWAPKEHHPKIDIPVLNYAGWYDAFLDGSVKNYQGMVARAGSPAARANQRLVIGPWDHTGWGRPTSAPAPLLKAVGPAGNSPINEMMLAWWDHHLKGRDNGVGRNGVDYFVMGADKWRTAPTWPLPQTRWQDYYLGSTGHAAGNTQDGTLSTTPPGRHHGAPADHYTYDPRNPVPSVGGHSCCTAAISTQGPYDQQQIEQRPDIAVYTSEPLARDTEVTGPITVKLYATSSAPDTDWTAKLVDVHPDGTAVNLNSGIVRASYRKSSTAPTPIVPGKVYAYTIKVWPTSNLFRQGHRIRLDISSSDYPQYDPNPNTGSWLGQSTARRTAHQTVLHDAAHPSKVTLPVIPDGGPEQGSDTPPQK</sequence>
<dbReference type="Gene3D" id="2.60.120.260">
    <property type="entry name" value="Galactose-binding domain-like"/>
    <property type="match status" value="1"/>
</dbReference>
<feature type="domain" description="Xaa-Pro dipeptidyl-peptidase C-terminal" evidence="4">
    <location>
        <begin position="385"/>
        <end position="640"/>
    </location>
</feature>
<dbReference type="InterPro" id="IPR013736">
    <property type="entry name" value="Xaa-Pro_dipept_C"/>
</dbReference>
<dbReference type="InterPro" id="IPR005674">
    <property type="entry name" value="CocE/Ser_esterase"/>
</dbReference>
<dbReference type="PANTHER" id="PTHR43056">
    <property type="entry name" value="PEPTIDASE S9 PROLYL OLIGOPEPTIDASE"/>
    <property type="match status" value="1"/>
</dbReference>
<dbReference type="InterPro" id="IPR008979">
    <property type="entry name" value="Galactose-bd-like_sf"/>
</dbReference>
<feature type="region of interest" description="Disordered" evidence="2">
    <location>
        <begin position="599"/>
        <end position="620"/>
    </location>
</feature>
<keyword evidence="3" id="KW-0732">Signal</keyword>
<dbReference type="Proteomes" id="UP001218629">
    <property type="component" value="Chromosome"/>
</dbReference>
<organism evidence="5 6">
    <name type="scientific">Streptomyces yunnanensis</name>
    <dbReference type="NCBI Taxonomy" id="156453"/>
    <lineage>
        <taxon>Bacteria</taxon>
        <taxon>Bacillati</taxon>
        <taxon>Actinomycetota</taxon>
        <taxon>Actinomycetes</taxon>
        <taxon>Kitasatosporales</taxon>
        <taxon>Streptomycetaceae</taxon>
        <taxon>Streptomyces</taxon>
    </lineage>
</organism>
<gene>
    <name evidence="5" type="ORF">MOV08_41290</name>
</gene>
<dbReference type="InterPro" id="IPR050585">
    <property type="entry name" value="Xaa-Pro_dipeptidyl-ppase/CocE"/>
</dbReference>
<protein>
    <submittedName>
        <fullName evidence="5">CocE/NonD family hydrolase</fullName>
    </submittedName>
</protein>
<evidence type="ECO:0000256" key="2">
    <source>
        <dbReference type="SAM" id="MobiDB-lite"/>
    </source>
</evidence>
<proteinExistence type="predicted"/>
<feature type="chain" id="PRO_5045190288" evidence="3">
    <location>
        <begin position="38"/>
        <end position="659"/>
    </location>
</feature>
<dbReference type="Gene3D" id="1.10.3020.10">
    <property type="entry name" value="alpha-amino acid ester hydrolase ( Helical cap domain)"/>
    <property type="match status" value="1"/>
</dbReference>
<reference evidence="5 6" key="1">
    <citation type="submission" date="2022-03" db="EMBL/GenBank/DDBJ databases">
        <title>Streptomyces yunnanensis P86,complete genome.</title>
        <authorList>
            <person name="Chen S."/>
            <person name="Zhang Q."/>
        </authorList>
    </citation>
    <scope>NUCLEOTIDE SEQUENCE [LARGE SCALE GENOMIC DNA]</scope>
    <source>
        <strain evidence="5 6">P86</strain>
    </source>
</reference>
<evidence type="ECO:0000256" key="3">
    <source>
        <dbReference type="SAM" id="SignalP"/>
    </source>
</evidence>
<dbReference type="SMART" id="SM00939">
    <property type="entry name" value="PepX_C"/>
    <property type="match status" value="1"/>
</dbReference>
<feature type="region of interest" description="Disordered" evidence="2">
    <location>
        <begin position="632"/>
        <end position="659"/>
    </location>
</feature>
<accession>A0ABY8ALS3</accession>
<dbReference type="InterPro" id="IPR029058">
    <property type="entry name" value="AB_hydrolase_fold"/>
</dbReference>
<dbReference type="SUPFAM" id="SSF53474">
    <property type="entry name" value="alpha/beta-Hydrolases"/>
    <property type="match status" value="1"/>
</dbReference>
<evidence type="ECO:0000313" key="5">
    <source>
        <dbReference type="EMBL" id="WEB45104.1"/>
    </source>
</evidence>
<evidence type="ECO:0000256" key="1">
    <source>
        <dbReference type="ARBA" id="ARBA00022801"/>
    </source>
</evidence>